<dbReference type="KEGG" id="sle:sle_59800"/>
<feature type="compositionally biased region" description="Basic and acidic residues" evidence="1">
    <location>
        <begin position="108"/>
        <end position="123"/>
    </location>
</feature>
<evidence type="ECO:0000256" key="1">
    <source>
        <dbReference type="SAM" id="MobiDB-lite"/>
    </source>
</evidence>
<proteinExistence type="predicted"/>
<dbReference type="AlphaFoldDB" id="A0A0F7W847"/>
<feature type="compositionally biased region" description="Low complexity" evidence="1">
    <location>
        <begin position="36"/>
        <end position="52"/>
    </location>
</feature>
<dbReference type="Proteomes" id="UP000035016">
    <property type="component" value="Chromosome Chromosome"/>
</dbReference>
<reference evidence="2 3" key="1">
    <citation type="submission" date="2015-02" db="EMBL/GenBank/DDBJ databases">
        <authorList>
            <person name="Gomez-Escribano P.J."/>
        </authorList>
    </citation>
    <scope>NUCLEOTIDE SEQUENCE [LARGE SCALE GENOMIC DNA]</scope>
    <source>
        <strain evidence="3">C34 (DSM 42122 / NRRL B-24963)</strain>
    </source>
</reference>
<dbReference type="EMBL" id="LN831790">
    <property type="protein sequence ID" value="CQR65436.1"/>
    <property type="molecule type" value="Genomic_DNA"/>
</dbReference>
<accession>A0A0F7W847</accession>
<feature type="region of interest" description="Disordered" evidence="1">
    <location>
        <begin position="1"/>
        <end position="130"/>
    </location>
</feature>
<evidence type="ECO:0000313" key="3">
    <source>
        <dbReference type="Proteomes" id="UP000035016"/>
    </source>
</evidence>
<feature type="compositionally biased region" description="Basic and acidic residues" evidence="1">
    <location>
        <begin position="12"/>
        <end position="32"/>
    </location>
</feature>
<protein>
    <submittedName>
        <fullName evidence="2">Uncharacterized protein</fullName>
    </submittedName>
</protein>
<evidence type="ECO:0000313" key="2">
    <source>
        <dbReference type="EMBL" id="CQR65436.1"/>
    </source>
</evidence>
<organism evidence="2 3">
    <name type="scientific">Streptomyces leeuwenhoekii</name>
    <dbReference type="NCBI Taxonomy" id="1437453"/>
    <lineage>
        <taxon>Bacteria</taxon>
        <taxon>Bacillati</taxon>
        <taxon>Actinomycetota</taxon>
        <taxon>Actinomycetes</taxon>
        <taxon>Kitasatosporales</taxon>
        <taxon>Streptomycetaceae</taxon>
        <taxon>Streptomyces</taxon>
    </lineage>
</organism>
<sequence length="130" mass="13642">MSAVVLIVTGRSSDRRTEPKAEPDPADRRAGPEPRPGAVARGPASSARPSAGTPGHRGPLTPPPGGMRGAPGSGRERWGGAARGRRQGRRQSTGAAPWRARWSLARLKGREPKNPRSAERGEGWADSITG</sequence>
<gene>
    <name evidence="2" type="primary">sle_59800</name>
</gene>
<name>A0A0F7W847_STRLW</name>